<keyword evidence="2" id="KW-0812">Transmembrane</keyword>
<feature type="transmembrane region" description="Helical" evidence="2">
    <location>
        <begin position="861"/>
        <end position="882"/>
    </location>
</feature>
<evidence type="ECO:0008006" key="7">
    <source>
        <dbReference type="Google" id="ProtNLM"/>
    </source>
</evidence>
<evidence type="ECO:0000256" key="1">
    <source>
        <dbReference type="SAM" id="MobiDB-lite"/>
    </source>
</evidence>
<keyword evidence="2" id="KW-0472">Membrane</keyword>
<dbReference type="PANTHER" id="PTHR12460:SF38">
    <property type="entry name" value="KINETOPLAST-ASSOCIATED PROTEIN-LIKE PROTEIN"/>
    <property type="match status" value="1"/>
</dbReference>
<accession>A0A0D9QDJ1</accession>
<feature type="compositionally biased region" description="Gly residues" evidence="1">
    <location>
        <begin position="647"/>
        <end position="661"/>
    </location>
</feature>
<dbReference type="Pfam" id="PF12879">
    <property type="entry name" value="SICA_C"/>
    <property type="match status" value="1"/>
</dbReference>
<feature type="domain" description="Schizont-infected cell agglutination C-terminal" evidence="3">
    <location>
        <begin position="878"/>
        <end position="986"/>
    </location>
</feature>
<dbReference type="RefSeq" id="XP_012338344.1">
    <property type="nucleotide sequence ID" value="XM_012482921.1"/>
</dbReference>
<evidence type="ECO:0000313" key="5">
    <source>
        <dbReference type="EMBL" id="KJP85049.1"/>
    </source>
</evidence>
<dbReference type="OrthoDB" id="375150at2759"/>
<dbReference type="InterPro" id="IPR024288">
    <property type="entry name" value="SICA_C"/>
</dbReference>
<evidence type="ECO:0000256" key="2">
    <source>
        <dbReference type="SAM" id="Phobius"/>
    </source>
</evidence>
<feature type="region of interest" description="Disordered" evidence="1">
    <location>
        <begin position="612"/>
        <end position="842"/>
    </location>
</feature>
<reference evidence="5 6" key="1">
    <citation type="submission" date="2014-03" db="EMBL/GenBank/DDBJ databases">
        <title>The Genome Sequence of Plasmodium fragile nilgiri.</title>
        <authorList>
            <consortium name="The Broad Institute Genomics Platform"/>
            <consortium name="The Broad Institute Genome Sequencing Center for Infectious Disease"/>
            <person name="Neafsey D."/>
            <person name="Duraisingh M."/>
            <person name="Young S.K."/>
            <person name="Zeng Q."/>
            <person name="Gargeya S."/>
            <person name="Abouelleil A."/>
            <person name="Alvarado L."/>
            <person name="Chapman S.B."/>
            <person name="Gainer-Dewar J."/>
            <person name="Goldberg J."/>
            <person name="Griggs A."/>
            <person name="Gujja S."/>
            <person name="Hansen M."/>
            <person name="Howarth C."/>
            <person name="Imamovic A."/>
            <person name="Larimer J."/>
            <person name="Pearson M."/>
            <person name="Poon T.W."/>
            <person name="Priest M."/>
            <person name="Roberts A."/>
            <person name="Saif S."/>
            <person name="Shea T."/>
            <person name="Sykes S."/>
            <person name="Wortman J."/>
            <person name="Nusbaum C."/>
            <person name="Birren B."/>
        </authorList>
    </citation>
    <scope>NUCLEOTIDE SEQUENCE [LARGE SCALE GENOMIC DNA]</scope>
    <source>
        <strain evidence="6">nilgiri</strain>
    </source>
</reference>
<feature type="compositionally biased region" description="Basic and acidic residues" evidence="1">
    <location>
        <begin position="626"/>
        <end position="644"/>
    </location>
</feature>
<evidence type="ECO:0000259" key="4">
    <source>
        <dbReference type="Pfam" id="PF12887"/>
    </source>
</evidence>
<keyword evidence="2" id="KW-1133">Transmembrane helix</keyword>
<evidence type="ECO:0000259" key="3">
    <source>
        <dbReference type="Pfam" id="PF12879"/>
    </source>
</evidence>
<dbReference type="VEuPathDB" id="PlasmoDB:AK88_05319"/>
<organism evidence="5 6">
    <name type="scientific">Plasmodium fragile</name>
    <dbReference type="NCBI Taxonomy" id="5857"/>
    <lineage>
        <taxon>Eukaryota</taxon>
        <taxon>Sar</taxon>
        <taxon>Alveolata</taxon>
        <taxon>Apicomplexa</taxon>
        <taxon>Aconoidasida</taxon>
        <taxon>Haemosporida</taxon>
        <taxon>Plasmodiidae</taxon>
        <taxon>Plasmodium</taxon>
        <taxon>Plasmodium (Plasmodium)</taxon>
    </lineage>
</organism>
<feature type="compositionally biased region" description="Polar residues" evidence="1">
    <location>
        <begin position="996"/>
        <end position="1017"/>
    </location>
</feature>
<feature type="compositionally biased region" description="Low complexity" evidence="1">
    <location>
        <begin position="778"/>
        <end position="797"/>
    </location>
</feature>
<feature type="compositionally biased region" description="Low complexity" evidence="1">
    <location>
        <begin position="749"/>
        <end position="759"/>
    </location>
</feature>
<name>A0A0D9QDJ1_PLAFR</name>
<evidence type="ECO:0000313" key="6">
    <source>
        <dbReference type="Proteomes" id="UP000054561"/>
    </source>
</evidence>
<feature type="compositionally biased region" description="Gly residues" evidence="1">
    <location>
        <begin position="681"/>
        <end position="705"/>
    </location>
</feature>
<dbReference type="InterPro" id="IPR024290">
    <property type="entry name" value="SICA_extracell_a"/>
</dbReference>
<feature type="compositionally biased region" description="Pro residues" evidence="1">
    <location>
        <begin position="763"/>
        <end position="777"/>
    </location>
</feature>
<feature type="region of interest" description="Disordered" evidence="1">
    <location>
        <begin position="283"/>
        <end position="339"/>
    </location>
</feature>
<gene>
    <name evidence="5" type="ORF">AK88_05319</name>
</gene>
<sequence>MGKNDYDADIRKFLGAWDDYLKHRQIKNGHEYWKKLMHEVNIIFKEVTTTLTQRSGQNAGICGSLYTGAETNVATCKSRCMEIASLMLYIKGYKHHKGNWNKRTPSTHSAQMFTEYLRCTLATEVLLQVYGQTSDHREVIQKVKAELEKTDAPGHTHYVPGVCEGRDYGEAIFGLRGIGPSIKHRLDTWKAGLPTGNIGTTHGTRQQCAWAEQDGQDKDQNSEETCNVHDVVTTKDSELMRSIKYWTEDLLYPRVKKLLEEMKDGRMPGGKCAIEKKIKEGVQKVKDRVNPRKPATAAKPDAAKPAPAKPPSSPGNGAGSRPAKPVAGNPVPKKPRELKDCQGDRLLEWREKEIYVLQGYSAEDWNKVQKVLKEFIQHLQGTNELFDAYGANCDNIGWEDMRPGQYHKGQRVADMMRCRIMSGALWFANGANAQGTTVHMDDTDTWLRCEVAHVFGHLLKKMYCTDQQGWSRGVEYAYTALQNMGQQTNGVDGIKGPVVEGKCTMCGYTGYKHNAQAVNLEIAQWLMAAGNILSEIQQLEAEMPCKEYWEKYINKEHVEKGNPMDKLLNEKGKEKMKDIQNEIVQKATNVFDKAKDAVEKKITQLAATKTPEVPAAKVPKTPKAVVPEKKPSGEGSESDDRARAETGAGGDGQGPGQGPGPGQQPPAPAPPSGPSTPTPGPQGGAQGPPGPAGSGQGEAGTGSTGNIGCHDSDVTSSSVSVTCGTYTAPGLEAPNIPAGITVIVPDATSGAGDAPVVDGGNDDPPPLNPPKPKPNPNPNQSGSSGSFSDADLADGVSSGEGQGGGEGGEQAAGSAGSGSPGGGGSSGGGGRGGAGGSGTAVGTPSVPRGLTWEDVIPYTPALIPAVVGIGVIAFFLCKYLAYLVQKRRRTYRTVRDVPSPPLDEEILEHLQRGEPPPDYGYTMVMDRQPGRLPAGRRRHPRVHKRTIIELHLEVLNECEAAEWENVKDDYLQMVVEEFAQHLMRDDDRNNNILDAPTTNQDLSGHNVSATVDPSTDIEQTDACPPNDPDPWRCMEPIQLETDPCPPNDCDSCVCTAPIPLATDTCPPNEDDLDPWSCMETTPLATEHCPADKDDPWNCMETIPFATDPCPPNEDDPDPWSCMEHIDLDAAPSRTHCDPGAATSACTHWIHWIDRSKHILRECTTQPWFLQLKSNWKQHLREHMVANAASSENRTAAFMESKKLDAWRAWVAKQHELMNTYSEQEWFQRLLNNVEAETVPAKGDVPIVENDLEVENVNVAQQMLRVRDVPRSQLLHQPPYMTQPLTAQTWILLLASVIEACEVERRMQDRELYVDALLQQCSH</sequence>
<proteinExistence type="predicted"/>
<feature type="compositionally biased region" description="Gly residues" evidence="1">
    <location>
        <begin position="798"/>
        <end position="839"/>
    </location>
</feature>
<feature type="compositionally biased region" description="Pro residues" evidence="1">
    <location>
        <begin position="662"/>
        <end position="680"/>
    </location>
</feature>
<feature type="domain" description="Schizont-infected cell agglutination extracellular alpha" evidence="4">
    <location>
        <begin position="12"/>
        <end position="183"/>
    </location>
</feature>
<dbReference type="PANTHER" id="PTHR12460">
    <property type="entry name" value="CYCLIN-DEPENDENT KINASE INHIBITOR-RELATED PROTEIN"/>
    <property type="match status" value="1"/>
</dbReference>
<dbReference type="Proteomes" id="UP000054561">
    <property type="component" value="Unassembled WGS sequence"/>
</dbReference>
<dbReference type="Pfam" id="PF12887">
    <property type="entry name" value="SICA_alpha"/>
    <property type="match status" value="1"/>
</dbReference>
<feature type="region of interest" description="Disordered" evidence="1">
    <location>
        <begin position="996"/>
        <end position="1022"/>
    </location>
</feature>
<feature type="compositionally biased region" description="Low complexity" evidence="1">
    <location>
        <begin position="292"/>
        <end position="306"/>
    </location>
</feature>
<dbReference type="EMBL" id="KQ001757">
    <property type="protein sequence ID" value="KJP85049.1"/>
    <property type="molecule type" value="Genomic_DNA"/>
</dbReference>
<protein>
    <recommendedName>
        <fullName evidence="7">Schizont-infected cell agglutination C-terminal domain-containing protein</fullName>
    </recommendedName>
</protein>
<dbReference type="GeneID" id="24270633"/>
<keyword evidence="6" id="KW-1185">Reference proteome</keyword>